<dbReference type="Proteomes" id="UP001153555">
    <property type="component" value="Unassembled WGS sequence"/>
</dbReference>
<evidence type="ECO:0000313" key="4">
    <source>
        <dbReference type="Proteomes" id="UP001153555"/>
    </source>
</evidence>
<comment type="caution">
    <text evidence="3">The sequence shown here is derived from an EMBL/GenBank/DDBJ whole genome shotgun (WGS) entry which is preliminary data.</text>
</comment>
<evidence type="ECO:0000259" key="2">
    <source>
        <dbReference type="PROSITE" id="PS50891"/>
    </source>
</evidence>
<dbReference type="PANTHER" id="PTHR31301">
    <property type="entry name" value="LOB DOMAIN-CONTAINING PROTEIN 4-RELATED"/>
    <property type="match status" value="1"/>
</dbReference>
<dbReference type="OrthoDB" id="2020166at2759"/>
<gene>
    <name evidence="3" type="ORF">SHERM_20936</name>
</gene>
<dbReference type="AlphaFoldDB" id="A0A9N7N9A0"/>
<accession>A0A9N7N9A0</accession>
<dbReference type="Pfam" id="PF03195">
    <property type="entry name" value="LOB"/>
    <property type="match status" value="1"/>
</dbReference>
<comment type="similarity">
    <text evidence="1">Belongs to the LOB domain-containing protein family.</text>
</comment>
<dbReference type="PROSITE" id="PS50891">
    <property type="entry name" value="LOB"/>
    <property type="match status" value="1"/>
</dbReference>
<evidence type="ECO:0000313" key="3">
    <source>
        <dbReference type="EMBL" id="CAA0823792.1"/>
    </source>
</evidence>
<proteinExistence type="inferred from homology"/>
<organism evidence="3 4">
    <name type="scientific">Striga hermonthica</name>
    <name type="common">Purple witchweed</name>
    <name type="synonym">Buchnera hermonthica</name>
    <dbReference type="NCBI Taxonomy" id="68872"/>
    <lineage>
        <taxon>Eukaryota</taxon>
        <taxon>Viridiplantae</taxon>
        <taxon>Streptophyta</taxon>
        <taxon>Embryophyta</taxon>
        <taxon>Tracheophyta</taxon>
        <taxon>Spermatophyta</taxon>
        <taxon>Magnoliopsida</taxon>
        <taxon>eudicotyledons</taxon>
        <taxon>Gunneridae</taxon>
        <taxon>Pentapetalae</taxon>
        <taxon>asterids</taxon>
        <taxon>lamiids</taxon>
        <taxon>Lamiales</taxon>
        <taxon>Orobanchaceae</taxon>
        <taxon>Buchnereae</taxon>
        <taxon>Striga</taxon>
    </lineage>
</organism>
<protein>
    <submittedName>
        <fullName evidence="3">LOB domain-containing protein 4</fullName>
    </submittedName>
</protein>
<dbReference type="InterPro" id="IPR004883">
    <property type="entry name" value="LOB"/>
</dbReference>
<name>A0A9N7N9A0_STRHE</name>
<keyword evidence="4" id="KW-1185">Reference proteome</keyword>
<evidence type="ECO:0000256" key="1">
    <source>
        <dbReference type="ARBA" id="ARBA00005474"/>
    </source>
</evidence>
<feature type="domain" description="LOB" evidence="2">
    <location>
        <begin position="13"/>
        <end position="114"/>
    </location>
</feature>
<dbReference type="PANTHER" id="PTHR31301:SF58">
    <property type="entry name" value="LOB DOMAIN-CONTAINING PROTEIN 3"/>
    <property type="match status" value="1"/>
</dbReference>
<sequence>MKETFRRKQGGSSPCAACKQLRRRCTPECVFAPYFPADEPQKFAGVHRVFGASNVTKMLQELPESLRGDAVSSLVYEANARMRDPVYGCVGAISHLQQQVDGLMQQLALAQAEVVHLRVHQAVLGQANSPIDTGSPLSYALLDPKPSFDLDVVLEQDSLEECMWLCN</sequence>
<reference evidence="3" key="1">
    <citation type="submission" date="2019-12" db="EMBL/GenBank/DDBJ databases">
        <authorList>
            <person name="Scholes J."/>
        </authorList>
    </citation>
    <scope>NUCLEOTIDE SEQUENCE</scope>
</reference>
<dbReference type="EMBL" id="CACSLK010024540">
    <property type="protein sequence ID" value="CAA0823792.1"/>
    <property type="molecule type" value="Genomic_DNA"/>
</dbReference>